<gene>
    <name evidence="1" type="ORF">CHARACLAT_017900</name>
</gene>
<evidence type="ECO:0000313" key="2">
    <source>
        <dbReference type="Proteomes" id="UP001352852"/>
    </source>
</evidence>
<sequence length="91" mass="10485">MNTEEHHAACSSAFWGPVAQSLNRMFLPRMDLVDSRQESARDRSVQLQMEEAMKHLPIDLEVLPSPLLLEQMKRETVQHRSLLAPLAVHRQ</sequence>
<dbReference type="Proteomes" id="UP001352852">
    <property type="component" value="Unassembled WGS sequence"/>
</dbReference>
<name>A0ABU7DS18_9TELE</name>
<accession>A0ABU7DS18</accession>
<keyword evidence="2" id="KW-1185">Reference proteome</keyword>
<dbReference type="EMBL" id="JAHUTJ010034323">
    <property type="protein sequence ID" value="MED6277872.1"/>
    <property type="molecule type" value="Genomic_DNA"/>
</dbReference>
<proteinExistence type="predicted"/>
<protein>
    <submittedName>
        <fullName evidence="1">Uncharacterized protein</fullName>
    </submittedName>
</protein>
<organism evidence="1 2">
    <name type="scientific">Characodon lateralis</name>
    <dbReference type="NCBI Taxonomy" id="208331"/>
    <lineage>
        <taxon>Eukaryota</taxon>
        <taxon>Metazoa</taxon>
        <taxon>Chordata</taxon>
        <taxon>Craniata</taxon>
        <taxon>Vertebrata</taxon>
        <taxon>Euteleostomi</taxon>
        <taxon>Actinopterygii</taxon>
        <taxon>Neopterygii</taxon>
        <taxon>Teleostei</taxon>
        <taxon>Neoteleostei</taxon>
        <taxon>Acanthomorphata</taxon>
        <taxon>Ovalentaria</taxon>
        <taxon>Atherinomorphae</taxon>
        <taxon>Cyprinodontiformes</taxon>
        <taxon>Goodeidae</taxon>
        <taxon>Characodon</taxon>
    </lineage>
</organism>
<evidence type="ECO:0000313" key="1">
    <source>
        <dbReference type="EMBL" id="MED6277872.1"/>
    </source>
</evidence>
<reference evidence="1 2" key="1">
    <citation type="submission" date="2021-06" db="EMBL/GenBank/DDBJ databases">
        <authorList>
            <person name="Palmer J.M."/>
        </authorList>
    </citation>
    <scope>NUCLEOTIDE SEQUENCE [LARGE SCALE GENOMIC DNA]</scope>
    <source>
        <strain evidence="1 2">CL_MEX2019</strain>
        <tissue evidence="1">Muscle</tissue>
    </source>
</reference>
<comment type="caution">
    <text evidence="1">The sequence shown here is derived from an EMBL/GenBank/DDBJ whole genome shotgun (WGS) entry which is preliminary data.</text>
</comment>